<dbReference type="EMBL" id="VTWS01000001">
    <property type="protein sequence ID" value="KAA9356852.1"/>
    <property type="molecule type" value="Genomic_DNA"/>
</dbReference>
<dbReference type="Proteomes" id="UP000326344">
    <property type="component" value="Unassembled WGS sequence"/>
</dbReference>
<evidence type="ECO:0000313" key="2">
    <source>
        <dbReference type="Proteomes" id="UP000326344"/>
    </source>
</evidence>
<name>A0A5N1JRA9_9BACT</name>
<reference evidence="1 2" key="1">
    <citation type="submission" date="2019-09" db="EMBL/GenBank/DDBJ databases">
        <title>Genome Sequence of Larkinella sp MA1.</title>
        <authorList>
            <person name="Srinivasan S."/>
        </authorList>
    </citation>
    <scope>NUCLEOTIDE SEQUENCE [LARGE SCALE GENOMIC DNA]</scope>
    <source>
        <strain evidence="1 2">MA1</strain>
    </source>
</reference>
<sequence length="295" mass="34980">MDYIDERAQTWSEKICKFEYGLRISENSVELPEMWLYDFEHCFFKLGNNYYDDFLNLIDDPIFNDPSILVREIENLLFSIQSERQDEIYKKKLNRVNFCLNILYDSLEYTIKIGRLHIKTIELESVCPTDEQLRIKVEKGAEMLTQINPTMIVNEEWINSRIIFYKTFYKNCRFALKYLEKDGIKFARVLYSLKRINFTNYLGSNSQDEDKDEKIEDVNAADNTINNELILSEPLTQKKAPLQRDSTKRKYARIKKIYESAYEKLEKDVQRAIAFTVKETGESMSTVERAVGFKK</sequence>
<gene>
    <name evidence="1" type="ORF">F0P93_03675</name>
</gene>
<protein>
    <submittedName>
        <fullName evidence="1">Uncharacterized protein</fullName>
    </submittedName>
</protein>
<accession>A0A5N1JRA9</accession>
<evidence type="ECO:0000313" key="1">
    <source>
        <dbReference type="EMBL" id="KAA9356852.1"/>
    </source>
</evidence>
<dbReference type="RefSeq" id="WP_138994180.1">
    <property type="nucleotide sequence ID" value="NZ_VTWS01000001.1"/>
</dbReference>
<organism evidence="1 2">
    <name type="scientific">Larkinella humicola</name>
    <dbReference type="NCBI Taxonomy" id="2607654"/>
    <lineage>
        <taxon>Bacteria</taxon>
        <taxon>Pseudomonadati</taxon>
        <taxon>Bacteroidota</taxon>
        <taxon>Cytophagia</taxon>
        <taxon>Cytophagales</taxon>
        <taxon>Spirosomataceae</taxon>
        <taxon>Larkinella</taxon>
    </lineage>
</organism>
<proteinExistence type="predicted"/>
<keyword evidence="2" id="KW-1185">Reference proteome</keyword>
<dbReference type="AlphaFoldDB" id="A0A5N1JRA9"/>
<comment type="caution">
    <text evidence="1">The sequence shown here is derived from an EMBL/GenBank/DDBJ whole genome shotgun (WGS) entry which is preliminary data.</text>
</comment>